<reference evidence="3" key="1">
    <citation type="submission" date="2017-01" db="EMBL/GenBank/DDBJ databases">
        <title>Comparative genomics of anhydrobiosis in the tardigrade Hypsibius dujardini.</title>
        <authorList>
            <person name="Yoshida Y."/>
            <person name="Koutsovoulos G."/>
            <person name="Laetsch D."/>
            <person name="Stevens L."/>
            <person name="Kumar S."/>
            <person name="Horikawa D."/>
            <person name="Ishino K."/>
            <person name="Komine S."/>
            <person name="Tomita M."/>
            <person name="Blaxter M."/>
            <person name="Arakawa K."/>
        </authorList>
    </citation>
    <scope>NUCLEOTIDE SEQUENCE [LARGE SCALE GENOMIC DNA]</scope>
    <source>
        <strain evidence="3">Z151</strain>
    </source>
</reference>
<evidence type="ECO:0000313" key="2">
    <source>
        <dbReference type="EMBL" id="OWA51383.1"/>
    </source>
</evidence>
<protein>
    <submittedName>
        <fullName evidence="2">Uncharacterized protein</fullName>
    </submittedName>
</protein>
<accession>A0A9X6NES3</accession>
<organism evidence="2 3">
    <name type="scientific">Hypsibius exemplaris</name>
    <name type="common">Freshwater tardigrade</name>
    <dbReference type="NCBI Taxonomy" id="2072580"/>
    <lineage>
        <taxon>Eukaryota</taxon>
        <taxon>Metazoa</taxon>
        <taxon>Ecdysozoa</taxon>
        <taxon>Tardigrada</taxon>
        <taxon>Eutardigrada</taxon>
        <taxon>Parachela</taxon>
        <taxon>Hypsibioidea</taxon>
        <taxon>Hypsibiidae</taxon>
        <taxon>Hypsibius</taxon>
    </lineage>
</organism>
<name>A0A9X6NES3_HYPEX</name>
<dbReference type="EMBL" id="MTYJ01000225">
    <property type="protein sequence ID" value="OWA51383.1"/>
    <property type="molecule type" value="Genomic_DNA"/>
</dbReference>
<keyword evidence="1" id="KW-0472">Membrane</keyword>
<sequence>MCCCCSRRNGSFAVAVYYSVCGAMGLAGGIYEMVTVYEWTNLVPSINILLTGMVLLCGILMMSTHIIGSGIALAIAGETIGRILGLVVGIAIQAYFIYVIASYQRELLAARIRQDDYKV</sequence>
<keyword evidence="1" id="KW-0812">Transmembrane</keyword>
<keyword evidence="1" id="KW-1133">Transmembrane helix</keyword>
<dbReference type="AlphaFoldDB" id="A0A9X6NES3"/>
<feature type="transmembrane region" description="Helical" evidence="1">
    <location>
        <begin position="46"/>
        <end position="76"/>
    </location>
</feature>
<dbReference type="Proteomes" id="UP000192578">
    <property type="component" value="Unassembled WGS sequence"/>
</dbReference>
<keyword evidence="3" id="KW-1185">Reference proteome</keyword>
<comment type="caution">
    <text evidence="2">The sequence shown here is derived from an EMBL/GenBank/DDBJ whole genome shotgun (WGS) entry which is preliminary data.</text>
</comment>
<evidence type="ECO:0000313" key="3">
    <source>
        <dbReference type="Proteomes" id="UP000192578"/>
    </source>
</evidence>
<feature type="transmembrane region" description="Helical" evidence="1">
    <location>
        <begin position="12"/>
        <end position="34"/>
    </location>
</feature>
<evidence type="ECO:0000256" key="1">
    <source>
        <dbReference type="SAM" id="Phobius"/>
    </source>
</evidence>
<proteinExistence type="predicted"/>
<gene>
    <name evidence="2" type="ORF">BV898_15868</name>
</gene>
<feature type="transmembrane region" description="Helical" evidence="1">
    <location>
        <begin position="83"/>
        <end position="101"/>
    </location>
</feature>